<evidence type="ECO:0000256" key="1">
    <source>
        <dbReference type="SAM" id="Phobius"/>
    </source>
</evidence>
<feature type="transmembrane region" description="Helical" evidence="1">
    <location>
        <begin position="6"/>
        <end position="30"/>
    </location>
</feature>
<feature type="domain" description="HAMP" evidence="3">
    <location>
        <begin position="175"/>
        <end position="226"/>
    </location>
</feature>
<evidence type="ECO:0000313" key="6">
    <source>
        <dbReference type="Proteomes" id="UP000619761"/>
    </source>
</evidence>
<keyword evidence="1" id="KW-1133">Transmembrane helix</keyword>
<comment type="caution">
    <text evidence="5">The sequence shown here is derived from an EMBL/GenBank/DDBJ whole genome shotgun (WGS) entry which is preliminary data.</text>
</comment>
<dbReference type="InterPro" id="IPR042461">
    <property type="entry name" value="LapD_MoxY_peri_C"/>
</dbReference>
<dbReference type="InterPro" id="IPR001633">
    <property type="entry name" value="EAL_dom"/>
</dbReference>
<dbReference type="SMART" id="SM00052">
    <property type="entry name" value="EAL"/>
    <property type="match status" value="1"/>
</dbReference>
<evidence type="ECO:0000313" key="5">
    <source>
        <dbReference type="EMBL" id="GGY69436.1"/>
    </source>
</evidence>
<name>A0ABQ3AWX9_9GAMM</name>
<dbReference type="PROSITE" id="PS50885">
    <property type="entry name" value="HAMP"/>
    <property type="match status" value="1"/>
</dbReference>
<dbReference type="Gene3D" id="3.30.110.200">
    <property type="match status" value="1"/>
</dbReference>
<dbReference type="InterPro" id="IPR000160">
    <property type="entry name" value="GGDEF_dom"/>
</dbReference>
<dbReference type="EMBL" id="BMYZ01000001">
    <property type="protein sequence ID" value="GGY69436.1"/>
    <property type="molecule type" value="Genomic_DNA"/>
</dbReference>
<dbReference type="CDD" id="cd01948">
    <property type="entry name" value="EAL"/>
    <property type="match status" value="1"/>
</dbReference>
<evidence type="ECO:0000259" key="4">
    <source>
        <dbReference type="PROSITE" id="PS50887"/>
    </source>
</evidence>
<dbReference type="SUPFAM" id="SSF55073">
    <property type="entry name" value="Nucleotide cyclase"/>
    <property type="match status" value="1"/>
</dbReference>
<evidence type="ECO:0000259" key="2">
    <source>
        <dbReference type="PROSITE" id="PS50883"/>
    </source>
</evidence>
<dbReference type="Pfam" id="PF00563">
    <property type="entry name" value="EAL"/>
    <property type="match status" value="1"/>
</dbReference>
<keyword evidence="1" id="KW-0812">Transmembrane</keyword>
<dbReference type="Gene3D" id="6.20.270.20">
    <property type="entry name" value="LapD/MoxY periplasmic domain"/>
    <property type="match status" value="1"/>
</dbReference>
<dbReference type="InterPro" id="IPR032244">
    <property type="entry name" value="LapD_MoxY_N"/>
</dbReference>
<dbReference type="Proteomes" id="UP000619761">
    <property type="component" value="Unassembled WGS sequence"/>
</dbReference>
<gene>
    <name evidence="5" type="ORF">GCM10011613_12220</name>
</gene>
<sequence>MSLIKQLWIGIIVLLLLALGGSFIISILSAQHYLEEQLRVKNMDNATSLALSMSQMEKDPVTLELLISAQFDTGHYEYITLADPQKKILVARRYEENKNIKDSASVPNWFTRLVNFDAEPGIAQIQDGWQQFGTLTVKSHSRYAWQALWHSTSQLLTWFVVAAILSGIVGTIILKFISSPLNTVINQAEAIGQRRFVTSDEPKTTEFQRLVRAMNALSQSVKAMLEKETKQLEKLRRESQLDALTELPNRNHFLNLLESKLTRDDSDSSGVIAVVRFLNLAELNNHLGRAAADHALLQIAGVLHQFITRYPGSHAGRLNGSDFMLVISSNPSAESVGAELSEQLNAQLSDKDLRTIQLPIAVCTYVSGEKRNELMHKLDGALAQAELKGNRALIVLDTNSLPSIHRNLSDWRDAITQALQHKKLQLAHFAVRTPAGITLHNEAPVRLLLDDDWQPAGYFMPWAARLGMMPAIDLEVIKTALSSINKESAIAINISADSLCNAEFREQALALLNQSLNKTHNLWLEFPESCALRHMAELRSFTNSLRALGCHIGLEHVGLEFTKIRELQDIGLHYLKIDGAIIRDIETNSGNQNFLSGLCKIGHSLGIVMIAEGVRSSAEKEKLIQLDIDGFTGPGI</sequence>
<dbReference type="InterPro" id="IPR050706">
    <property type="entry name" value="Cyclic-di-GMP_PDE-like"/>
</dbReference>
<keyword evidence="1" id="KW-0472">Membrane</keyword>
<feature type="domain" description="GGDEF" evidence="4">
    <location>
        <begin position="268"/>
        <end position="398"/>
    </location>
</feature>
<dbReference type="Pfam" id="PF16448">
    <property type="entry name" value="LapD_MoxY_N"/>
    <property type="match status" value="1"/>
</dbReference>
<dbReference type="PANTHER" id="PTHR33121">
    <property type="entry name" value="CYCLIC DI-GMP PHOSPHODIESTERASE PDEF"/>
    <property type="match status" value="1"/>
</dbReference>
<dbReference type="RefSeq" id="WP_189416763.1">
    <property type="nucleotide sequence ID" value="NZ_BMYZ01000001.1"/>
</dbReference>
<organism evidence="5 6">
    <name type="scientific">Cellvibrio zantedeschiae</name>
    <dbReference type="NCBI Taxonomy" id="1237077"/>
    <lineage>
        <taxon>Bacteria</taxon>
        <taxon>Pseudomonadati</taxon>
        <taxon>Pseudomonadota</taxon>
        <taxon>Gammaproteobacteria</taxon>
        <taxon>Cellvibrionales</taxon>
        <taxon>Cellvibrionaceae</taxon>
        <taxon>Cellvibrio</taxon>
    </lineage>
</organism>
<dbReference type="PROSITE" id="PS50887">
    <property type="entry name" value="GGDEF"/>
    <property type="match status" value="1"/>
</dbReference>
<dbReference type="Pfam" id="PF00990">
    <property type="entry name" value="GGDEF"/>
    <property type="match status" value="1"/>
</dbReference>
<dbReference type="InterPro" id="IPR029787">
    <property type="entry name" value="Nucleotide_cyclase"/>
</dbReference>
<reference evidence="6" key="1">
    <citation type="journal article" date="2019" name="Int. J. Syst. Evol. Microbiol.">
        <title>The Global Catalogue of Microorganisms (GCM) 10K type strain sequencing project: providing services to taxonomists for standard genome sequencing and annotation.</title>
        <authorList>
            <consortium name="The Broad Institute Genomics Platform"/>
            <consortium name="The Broad Institute Genome Sequencing Center for Infectious Disease"/>
            <person name="Wu L."/>
            <person name="Ma J."/>
        </authorList>
    </citation>
    <scope>NUCLEOTIDE SEQUENCE [LARGE SCALE GENOMIC DNA]</scope>
    <source>
        <strain evidence="6">KCTC 32239</strain>
    </source>
</reference>
<dbReference type="Gene3D" id="3.20.20.450">
    <property type="entry name" value="EAL domain"/>
    <property type="match status" value="1"/>
</dbReference>
<dbReference type="InterPro" id="IPR035919">
    <property type="entry name" value="EAL_sf"/>
</dbReference>
<feature type="domain" description="EAL" evidence="2">
    <location>
        <begin position="408"/>
        <end position="636"/>
    </location>
</feature>
<dbReference type="SUPFAM" id="SSF141868">
    <property type="entry name" value="EAL domain-like"/>
    <property type="match status" value="1"/>
</dbReference>
<accession>A0ABQ3AWX9</accession>
<dbReference type="PROSITE" id="PS50883">
    <property type="entry name" value="EAL"/>
    <property type="match status" value="1"/>
</dbReference>
<evidence type="ECO:0000259" key="3">
    <source>
        <dbReference type="PROSITE" id="PS50885"/>
    </source>
</evidence>
<dbReference type="Gene3D" id="3.30.70.270">
    <property type="match status" value="1"/>
</dbReference>
<dbReference type="InterPro" id="IPR043128">
    <property type="entry name" value="Rev_trsase/Diguanyl_cyclase"/>
</dbReference>
<dbReference type="InterPro" id="IPR003660">
    <property type="entry name" value="HAMP_dom"/>
</dbReference>
<proteinExistence type="predicted"/>
<protein>
    <submittedName>
        <fullName evidence="5">Diguanylate phosphodiesterase</fullName>
    </submittedName>
</protein>
<dbReference type="SMART" id="SM00267">
    <property type="entry name" value="GGDEF"/>
    <property type="match status" value="1"/>
</dbReference>
<keyword evidence="6" id="KW-1185">Reference proteome</keyword>
<dbReference type="PANTHER" id="PTHR33121:SF23">
    <property type="entry name" value="CYCLIC DI-GMP PHOSPHODIESTERASE PDEB"/>
    <property type="match status" value="1"/>
</dbReference>